<comment type="caution">
    <text evidence="8">The sequence shown here is derived from an EMBL/GenBank/DDBJ whole genome shotgun (WGS) entry which is preliminary data.</text>
</comment>
<feature type="domain" description="Peptidase M48" evidence="7">
    <location>
        <begin position="52"/>
        <end position="250"/>
    </location>
</feature>
<dbReference type="InterPro" id="IPR051156">
    <property type="entry name" value="Mito/Outer_Membr_Metalloprot"/>
</dbReference>
<dbReference type="InterPro" id="IPR001915">
    <property type="entry name" value="Peptidase_M48"/>
</dbReference>
<proteinExistence type="predicted"/>
<evidence type="ECO:0000313" key="9">
    <source>
        <dbReference type="Proteomes" id="UP001205906"/>
    </source>
</evidence>
<evidence type="ECO:0000256" key="1">
    <source>
        <dbReference type="ARBA" id="ARBA00001947"/>
    </source>
</evidence>
<sequence>MLWRAIDVMQSFFSAFRKTPIAVAALAVAFSSITPVEAQQRRQGGGIPIVRDAEIEALVRDYARPIFQAAGLGKANIEIVLVNDSRFNAFVLGRRVFINTGALMQAETPNEIIGVLAHETGHLAGHHQERLREQLDRAKNMSVVSTLLGIGAMAAGAASKNGDVARAGGGIIAGGNELIMRNLLSYQRSEEMAADRSAIDYLNATGQSAKGMLTTFRRFQTALSLSGARVDPYRVSHPMPRDRIQNLETLARASPNFDKKDSPELQRRHDMMRAKIATFTQGAVTASRMFRSQPKGEAANYADALGTYLNGSPTAALGKVDSLIKAEPQNAYYRELRGDVLMKANKPAEAAEAYSKAISLDGAKSTTLRMNYAKAMIAIGKPASLEKAVSSLVDAIDEDRENPAAYDLLAQAYAQMGELPESELSTAEGHFYRGKIQDAKIFAGRAQLKMKPGSPSWLRAQDIINFRQPKKS</sequence>
<protein>
    <submittedName>
        <fullName evidence="8">Tetratricopeptide repeat protein</fullName>
    </submittedName>
</protein>
<keyword evidence="4" id="KW-0378">Hydrolase</keyword>
<dbReference type="Gene3D" id="1.25.40.10">
    <property type="entry name" value="Tetratricopeptide repeat domain"/>
    <property type="match status" value="1"/>
</dbReference>
<dbReference type="PANTHER" id="PTHR22726">
    <property type="entry name" value="METALLOENDOPEPTIDASE OMA1"/>
    <property type="match status" value="1"/>
</dbReference>
<evidence type="ECO:0000256" key="6">
    <source>
        <dbReference type="ARBA" id="ARBA00023049"/>
    </source>
</evidence>
<evidence type="ECO:0000256" key="5">
    <source>
        <dbReference type="ARBA" id="ARBA00022833"/>
    </source>
</evidence>
<comment type="cofactor">
    <cofactor evidence="1">
        <name>Zn(2+)</name>
        <dbReference type="ChEBI" id="CHEBI:29105"/>
    </cofactor>
</comment>
<keyword evidence="9" id="KW-1185">Reference proteome</keyword>
<accession>A0ABT1CB70</accession>
<dbReference type="Pfam" id="PF01435">
    <property type="entry name" value="Peptidase_M48"/>
    <property type="match status" value="1"/>
</dbReference>
<organism evidence="8 9">
    <name type="scientific">Mesorhizobium liriopis</name>
    <dbReference type="NCBI Taxonomy" id="2953882"/>
    <lineage>
        <taxon>Bacteria</taxon>
        <taxon>Pseudomonadati</taxon>
        <taxon>Pseudomonadota</taxon>
        <taxon>Alphaproteobacteria</taxon>
        <taxon>Hyphomicrobiales</taxon>
        <taxon>Phyllobacteriaceae</taxon>
        <taxon>Mesorhizobium</taxon>
    </lineage>
</organism>
<evidence type="ECO:0000313" key="8">
    <source>
        <dbReference type="EMBL" id="MCO6052059.1"/>
    </source>
</evidence>
<dbReference type="Proteomes" id="UP001205906">
    <property type="component" value="Unassembled WGS sequence"/>
</dbReference>
<dbReference type="CDD" id="cd07324">
    <property type="entry name" value="M48C_Oma1-like"/>
    <property type="match status" value="1"/>
</dbReference>
<evidence type="ECO:0000256" key="3">
    <source>
        <dbReference type="ARBA" id="ARBA00022723"/>
    </source>
</evidence>
<keyword evidence="5" id="KW-0862">Zinc</keyword>
<reference evidence="8 9" key="1">
    <citation type="submission" date="2022-06" db="EMBL/GenBank/DDBJ databases">
        <title>Mesorhizobium sp. strain RP14 Genome sequencing and assembly.</title>
        <authorList>
            <person name="Kim I."/>
        </authorList>
    </citation>
    <scope>NUCLEOTIDE SEQUENCE [LARGE SCALE GENOMIC DNA]</scope>
    <source>
        <strain evidence="9">RP14(2022)</strain>
    </source>
</reference>
<dbReference type="EMBL" id="JAMXQS010000010">
    <property type="protein sequence ID" value="MCO6052059.1"/>
    <property type="molecule type" value="Genomic_DNA"/>
</dbReference>
<dbReference type="InterPro" id="IPR011990">
    <property type="entry name" value="TPR-like_helical_dom_sf"/>
</dbReference>
<keyword evidence="3" id="KW-0479">Metal-binding</keyword>
<gene>
    <name evidence="8" type="ORF">NGM99_19930</name>
</gene>
<evidence type="ECO:0000256" key="4">
    <source>
        <dbReference type="ARBA" id="ARBA00022801"/>
    </source>
</evidence>
<keyword evidence="2" id="KW-0645">Protease</keyword>
<dbReference type="SUPFAM" id="SSF48452">
    <property type="entry name" value="TPR-like"/>
    <property type="match status" value="1"/>
</dbReference>
<evidence type="ECO:0000259" key="7">
    <source>
        <dbReference type="Pfam" id="PF01435"/>
    </source>
</evidence>
<dbReference type="Gene3D" id="3.30.2010.10">
    <property type="entry name" value="Metalloproteases ('zincins'), catalytic domain"/>
    <property type="match status" value="1"/>
</dbReference>
<dbReference type="PANTHER" id="PTHR22726:SF1">
    <property type="entry name" value="METALLOENDOPEPTIDASE OMA1, MITOCHONDRIAL"/>
    <property type="match status" value="1"/>
</dbReference>
<evidence type="ECO:0000256" key="2">
    <source>
        <dbReference type="ARBA" id="ARBA00022670"/>
    </source>
</evidence>
<keyword evidence="6" id="KW-0482">Metalloprotease</keyword>
<name>A0ABT1CB70_9HYPH</name>